<sequence length="761" mass="82346">MKKIFYLLFVLKSLCLFGCKNKEVIQDSDKQSLEIVGYFPNSGNSGTLVTIEGENFNHFSDLSVLFGEQNGKIVSVGRRQILVEVPKGGGTVDVFLINKQDKLAIGKYTYQKLSLHSIAPDFASLDMQIAIRGEGLIMGANLPKVFLNNYEVKIVSISDTILYVTVPKGQGIGPVKIVQDEVEATGPNFQFISFLDMQPRSGGKGTVVEIKVDGLDRVKNSIIPFFNNEKVNYAPGKILKITDSLISVEVPEFVMTGGVNIIEESSKSILPGPEFTVVPAPKILKVSPNSGSSGTKVLIYGFYFSPNLKENKVYIGDVQIPINSVKEDEISIIIPDNIKSGLLKVEVNGQVTIGPVFSNANLGVTKIVPENGIIGTEIELQGFGFSPIIQENQVLMNGIPAQILTAAENKLVIRVPAGYTTGPLQVQSGSVSINPGLQFKLAFVETLGKGELNLATSGGSIALDQSGNIYVLEINKHCIKKIAPNGVVSHFAGSKIGERGLRDGQGDYVLFDLDKNAGFKYNPTNNQLYLTESKNMALRTIKLDGSTSTRKSTVNPPGKFDFYINWVYKNGLILSNALNNSNYGLQVLVTPEKNPIRVFSFVKMSNLSADVRFAIDDLGDMFCPGLNFVFNHSVITKYFNNGAFTASFAGGVNTSFAGSPSKTGLQDGISSEALFNNIKAIAMCGKENLLVLDGGNNALRMVSRDIGEVSTIFKNDAGFADGDFRTAKISSTASDIVVSPDGRFCYILDNGNNCVRKVQLE</sequence>
<dbReference type="Pfam" id="PF01833">
    <property type="entry name" value="TIG"/>
    <property type="match status" value="2"/>
</dbReference>
<dbReference type="SUPFAM" id="SSF101898">
    <property type="entry name" value="NHL repeat"/>
    <property type="match status" value="1"/>
</dbReference>
<dbReference type="CDD" id="cd00603">
    <property type="entry name" value="IPT_PCSR"/>
    <property type="match status" value="2"/>
</dbReference>
<reference evidence="2 3" key="1">
    <citation type="submission" date="2019-12" db="EMBL/GenBank/DDBJ databases">
        <authorList>
            <person name="Dong K."/>
        </authorList>
    </citation>
    <scope>NUCLEOTIDE SEQUENCE [LARGE SCALE GENOMIC DNA]</scope>
    <source>
        <strain evidence="2 3">JCM 31225</strain>
    </source>
</reference>
<dbReference type="InterPro" id="IPR011042">
    <property type="entry name" value="6-blade_b-propeller_TolB-like"/>
</dbReference>
<dbReference type="PANTHER" id="PTHR13833">
    <property type="match status" value="1"/>
</dbReference>
<dbReference type="InterPro" id="IPR014756">
    <property type="entry name" value="Ig_E-set"/>
</dbReference>
<dbReference type="CDD" id="cd00102">
    <property type="entry name" value="IPT"/>
    <property type="match status" value="1"/>
</dbReference>
<dbReference type="Proteomes" id="UP000435036">
    <property type="component" value="Unassembled WGS sequence"/>
</dbReference>
<dbReference type="Gene3D" id="2.120.10.30">
    <property type="entry name" value="TolB, C-terminal domain"/>
    <property type="match status" value="2"/>
</dbReference>
<dbReference type="InterPro" id="IPR013783">
    <property type="entry name" value="Ig-like_fold"/>
</dbReference>
<dbReference type="AlphaFoldDB" id="A0A6N8L251"/>
<dbReference type="PANTHER" id="PTHR13833:SF71">
    <property type="entry name" value="NHL DOMAIN-CONTAINING PROTEIN"/>
    <property type="match status" value="1"/>
</dbReference>
<evidence type="ECO:0000313" key="3">
    <source>
        <dbReference type="Proteomes" id="UP000435036"/>
    </source>
</evidence>
<dbReference type="InterPro" id="IPR002909">
    <property type="entry name" value="IPT_dom"/>
</dbReference>
<dbReference type="SUPFAM" id="SSF81296">
    <property type="entry name" value="E set domains"/>
    <property type="match status" value="4"/>
</dbReference>
<gene>
    <name evidence="2" type="ORF">GQF63_11145</name>
</gene>
<proteinExistence type="predicted"/>
<keyword evidence="3" id="KW-1185">Reference proteome</keyword>
<name>A0A6N8L251_9SPHI</name>
<feature type="domain" description="IPT/TIG" evidence="1">
    <location>
        <begin position="361"/>
        <end position="442"/>
    </location>
</feature>
<comment type="caution">
    <text evidence="2">The sequence shown here is derived from an EMBL/GenBank/DDBJ whole genome shotgun (WGS) entry which is preliminary data.</text>
</comment>
<evidence type="ECO:0000259" key="1">
    <source>
        <dbReference type="SMART" id="SM00429"/>
    </source>
</evidence>
<dbReference type="EMBL" id="WSQA01000007">
    <property type="protein sequence ID" value="MVZ62581.1"/>
    <property type="molecule type" value="Genomic_DNA"/>
</dbReference>
<feature type="domain" description="IPT/TIG" evidence="1">
    <location>
        <begin position="280"/>
        <end position="360"/>
    </location>
</feature>
<accession>A0A6N8L251</accession>
<dbReference type="OrthoDB" id="670826at2"/>
<protein>
    <recommendedName>
        <fullName evidence="1">IPT/TIG domain-containing protein</fullName>
    </recommendedName>
</protein>
<evidence type="ECO:0000313" key="2">
    <source>
        <dbReference type="EMBL" id="MVZ62581.1"/>
    </source>
</evidence>
<dbReference type="SMART" id="SM00429">
    <property type="entry name" value="IPT"/>
    <property type="match status" value="3"/>
</dbReference>
<dbReference type="RefSeq" id="WP_160369307.1">
    <property type="nucleotide sequence ID" value="NZ_WSQA01000007.1"/>
</dbReference>
<feature type="domain" description="IPT/TIG" evidence="1">
    <location>
        <begin position="32"/>
        <end position="111"/>
    </location>
</feature>
<organism evidence="2 3">
    <name type="scientific">Sphingobacterium humi</name>
    <dbReference type="NCBI Taxonomy" id="1796905"/>
    <lineage>
        <taxon>Bacteria</taxon>
        <taxon>Pseudomonadati</taxon>
        <taxon>Bacteroidota</taxon>
        <taxon>Sphingobacteriia</taxon>
        <taxon>Sphingobacteriales</taxon>
        <taxon>Sphingobacteriaceae</taxon>
        <taxon>Sphingobacterium</taxon>
    </lineage>
</organism>
<dbReference type="Gene3D" id="2.60.40.10">
    <property type="entry name" value="Immunoglobulins"/>
    <property type="match status" value="4"/>
</dbReference>